<dbReference type="PANTHER" id="PTHR30329">
    <property type="entry name" value="STATOR ELEMENT OF FLAGELLAR MOTOR COMPLEX"/>
    <property type="match status" value="1"/>
</dbReference>
<dbReference type="Gene3D" id="3.30.1330.60">
    <property type="entry name" value="OmpA-like domain"/>
    <property type="match status" value="1"/>
</dbReference>
<organism evidence="10 11">
    <name type="scientific">Legionella drancourtii LLAP12</name>
    <dbReference type="NCBI Taxonomy" id="658187"/>
    <lineage>
        <taxon>Bacteria</taxon>
        <taxon>Pseudomonadati</taxon>
        <taxon>Pseudomonadota</taxon>
        <taxon>Gammaproteobacteria</taxon>
        <taxon>Legionellales</taxon>
        <taxon>Legionellaceae</taxon>
        <taxon>Legionella</taxon>
    </lineage>
</organism>
<evidence type="ECO:0000256" key="7">
    <source>
        <dbReference type="PROSITE-ProRule" id="PRU00473"/>
    </source>
</evidence>
<keyword evidence="6 7" id="KW-0472">Membrane</keyword>
<keyword evidence="4 8" id="KW-0812">Transmembrane</keyword>
<keyword evidence="5 8" id="KW-1133">Transmembrane helix</keyword>
<feature type="domain" description="OmpA-like" evidence="9">
    <location>
        <begin position="110"/>
        <end position="230"/>
    </location>
</feature>
<comment type="subcellular location">
    <subcellularLocation>
        <location evidence="1">Cell membrane</location>
        <topology evidence="1">Single-pass membrane protein</topology>
    </subcellularLocation>
</comment>
<dbReference type="InterPro" id="IPR050330">
    <property type="entry name" value="Bact_OuterMem_StrucFunc"/>
</dbReference>
<proteinExistence type="inferred from homology"/>
<dbReference type="HOGENOM" id="CLU_016890_0_0_6"/>
<keyword evidence="11" id="KW-1185">Reference proteome</keyword>
<evidence type="ECO:0000256" key="5">
    <source>
        <dbReference type="ARBA" id="ARBA00022989"/>
    </source>
</evidence>
<dbReference type="PROSITE" id="PS51123">
    <property type="entry name" value="OMPA_2"/>
    <property type="match status" value="1"/>
</dbReference>
<name>G9EM04_9GAMM</name>
<dbReference type="EMBL" id="JH413811">
    <property type="protein sequence ID" value="EHL31604.1"/>
    <property type="molecule type" value="Genomic_DNA"/>
</dbReference>
<keyword evidence="3" id="KW-1003">Cell membrane</keyword>
<gene>
    <name evidence="10" type="ORF">LDG_6265</name>
</gene>
<dbReference type="eggNOG" id="COG1360">
    <property type="taxonomic scope" value="Bacteria"/>
</dbReference>
<comment type="similarity">
    <text evidence="2">Belongs to the MotB family.</text>
</comment>
<dbReference type="CDD" id="cd07185">
    <property type="entry name" value="OmpA_C-like"/>
    <property type="match status" value="1"/>
</dbReference>
<evidence type="ECO:0000256" key="2">
    <source>
        <dbReference type="ARBA" id="ARBA00008914"/>
    </source>
</evidence>
<dbReference type="InParanoid" id="G9EM04"/>
<dbReference type="InterPro" id="IPR006665">
    <property type="entry name" value="OmpA-like"/>
</dbReference>
<evidence type="ECO:0000256" key="6">
    <source>
        <dbReference type="ARBA" id="ARBA00023136"/>
    </source>
</evidence>
<dbReference type="PANTHER" id="PTHR30329:SF20">
    <property type="entry name" value="EXPORTED PROTEIN"/>
    <property type="match status" value="1"/>
</dbReference>
<evidence type="ECO:0000256" key="3">
    <source>
        <dbReference type="ARBA" id="ARBA00022475"/>
    </source>
</evidence>
<dbReference type="Pfam" id="PF13677">
    <property type="entry name" value="MotB_plug"/>
    <property type="match status" value="1"/>
</dbReference>
<protein>
    <recommendedName>
        <fullName evidence="9">OmpA-like domain-containing protein</fullName>
    </recommendedName>
</protein>
<dbReference type="RefSeq" id="WP_006870201.1">
    <property type="nucleotide sequence ID" value="NZ_JH413811.1"/>
</dbReference>
<accession>G9EM04</accession>
<evidence type="ECO:0000256" key="8">
    <source>
        <dbReference type="SAM" id="Phobius"/>
    </source>
</evidence>
<evidence type="ECO:0000313" key="11">
    <source>
        <dbReference type="Proteomes" id="UP000002770"/>
    </source>
</evidence>
<dbReference type="Pfam" id="PF00691">
    <property type="entry name" value="OmpA"/>
    <property type="match status" value="1"/>
</dbReference>
<dbReference type="OrthoDB" id="9815217at2"/>
<evidence type="ECO:0000259" key="9">
    <source>
        <dbReference type="PROSITE" id="PS51123"/>
    </source>
</evidence>
<dbReference type="InterPro" id="IPR025713">
    <property type="entry name" value="MotB-like_N_dom"/>
</dbReference>
<reference evidence="10 11" key="1">
    <citation type="journal article" date="2011" name="BMC Genomics">
        <title>Insight into cross-talk between intra-amoebal pathogens.</title>
        <authorList>
            <person name="Gimenez G."/>
            <person name="Bertelli C."/>
            <person name="Moliner C."/>
            <person name="Robert C."/>
            <person name="Raoult D."/>
            <person name="Fournier P.E."/>
            <person name="Greub G."/>
        </authorList>
    </citation>
    <scope>NUCLEOTIDE SEQUENCE [LARGE SCALE GENOMIC DNA]</scope>
    <source>
        <strain evidence="10 11">LLAP12</strain>
    </source>
</reference>
<dbReference type="Proteomes" id="UP000002770">
    <property type="component" value="Unassembled WGS sequence"/>
</dbReference>
<dbReference type="STRING" id="658187.LDG_6265"/>
<dbReference type="SUPFAM" id="SSF103088">
    <property type="entry name" value="OmpA-like"/>
    <property type="match status" value="1"/>
</dbReference>
<dbReference type="GO" id="GO:0005886">
    <property type="term" value="C:plasma membrane"/>
    <property type="evidence" value="ECO:0007669"/>
    <property type="project" value="UniProtKB-SubCell"/>
</dbReference>
<sequence length="255" mass="28604">MRSRKRKVEEHVDHHRWIVSYADFITLLFAFFVVMYAISSLNTSKYKSLSEGMNTAFNKKAQENSEQSTEDIKDGPHTKKVYGKFQDGLDDINQSLSELEDQNYKINRQKGWIELDIKSGALFGSGDADLKAEALVKLMQIAGKLKKSHAIVSIEGYTDNVPIETPQYPSNWELSATRAASVGRVLNAYGIDSHRIMVTGYGDQYPIADNVTDVGRALNRRVSIIIAVNRKTKRLLNPALSKQAHSVVVGDKEIK</sequence>
<feature type="transmembrane region" description="Helical" evidence="8">
    <location>
        <begin position="21"/>
        <end position="38"/>
    </location>
</feature>
<evidence type="ECO:0000256" key="1">
    <source>
        <dbReference type="ARBA" id="ARBA00004162"/>
    </source>
</evidence>
<evidence type="ECO:0000313" key="10">
    <source>
        <dbReference type="EMBL" id="EHL31604.1"/>
    </source>
</evidence>
<evidence type="ECO:0000256" key="4">
    <source>
        <dbReference type="ARBA" id="ARBA00022692"/>
    </source>
</evidence>
<dbReference type="InterPro" id="IPR036737">
    <property type="entry name" value="OmpA-like_sf"/>
</dbReference>
<dbReference type="AlphaFoldDB" id="G9EM04"/>